<dbReference type="PROSITE" id="PS00211">
    <property type="entry name" value="ABC_TRANSPORTER_1"/>
    <property type="match status" value="1"/>
</dbReference>
<evidence type="ECO:0000256" key="5">
    <source>
        <dbReference type="ARBA" id="ARBA00022741"/>
    </source>
</evidence>
<dbReference type="InterPro" id="IPR003439">
    <property type="entry name" value="ABC_transporter-like_ATP-bd"/>
</dbReference>
<organism evidence="9 10">
    <name type="scientific">Falsigemmobacter faecalis</name>
    <dbReference type="NCBI Taxonomy" id="2488730"/>
    <lineage>
        <taxon>Bacteria</taxon>
        <taxon>Pseudomonadati</taxon>
        <taxon>Pseudomonadota</taxon>
        <taxon>Alphaproteobacteria</taxon>
        <taxon>Rhodobacterales</taxon>
        <taxon>Paracoccaceae</taxon>
        <taxon>Falsigemmobacter</taxon>
    </lineage>
</organism>
<dbReference type="PANTHER" id="PTHR43297:SF2">
    <property type="entry name" value="DIPEPTIDE TRANSPORT ATP-BINDING PROTEIN DPPD"/>
    <property type="match status" value="1"/>
</dbReference>
<keyword evidence="4" id="KW-1003">Cell membrane</keyword>
<dbReference type="GO" id="GO:0055085">
    <property type="term" value="P:transmembrane transport"/>
    <property type="evidence" value="ECO:0007669"/>
    <property type="project" value="UniProtKB-ARBA"/>
</dbReference>
<evidence type="ECO:0000256" key="1">
    <source>
        <dbReference type="ARBA" id="ARBA00004417"/>
    </source>
</evidence>
<dbReference type="Pfam" id="PF08352">
    <property type="entry name" value="oligo_HPY"/>
    <property type="match status" value="1"/>
</dbReference>
<evidence type="ECO:0000256" key="6">
    <source>
        <dbReference type="ARBA" id="ARBA00022840"/>
    </source>
</evidence>
<evidence type="ECO:0000256" key="7">
    <source>
        <dbReference type="ARBA" id="ARBA00023136"/>
    </source>
</evidence>
<evidence type="ECO:0000313" key="9">
    <source>
        <dbReference type="EMBL" id="RRH68372.1"/>
    </source>
</evidence>
<sequence>MQRCCARRQRRGQVLTQLLKVDALRTCFATPSGVFPAVDGASFSLPAGETLAIVGESGSGKSVTAMSILGLIPSPPGRVESGRILFKGHDLLSLTEPEMQRIRGNQISMIFQEPMTALNPVFTVGSQIREAILLHQTRDPAEARARAVEMLRLVGIADPDRRYDQFPHQLSGGMRQRVMIAMALSCNPDLLIADEPTTALDVTIQAQILELMRDLQRRFGTAVLLITHDLGVVAEMADQVIVMYAGRVVERAAVAELFDRPLHPYTVGLLRAMPVLNDRAGRLIPIEGTVPPPDRLPPGCRFAPRCAHVREICTRKDPALSDQGAGHEVACWLHLDYADMGNPS</sequence>
<keyword evidence="10" id="KW-1185">Reference proteome</keyword>
<dbReference type="SMART" id="SM00382">
    <property type="entry name" value="AAA"/>
    <property type="match status" value="1"/>
</dbReference>
<evidence type="ECO:0000259" key="8">
    <source>
        <dbReference type="PROSITE" id="PS50893"/>
    </source>
</evidence>
<dbReference type="InterPro" id="IPR050388">
    <property type="entry name" value="ABC_Ni/Peptide_Import"/>
</dbReference>
<dbReference type="PANTHER" id="PTHR43297">
    <property type="entry name" value="OLIGOPEPTIDE TRANSPORT ATP-BINDING PROTEIN APPD"/>
    <property type="match status" value="1"/>
</dbReference>
<comment type="similarity">
    <text evidence="2">Belongs to the ABC transporter superfamily.</text>
</comment>
<dbReference type="Proteomes" id="UP000282125">
    <property type="component" value="Unassembled WGS sequence"/>
</dbReference>
<evidence type="ECO:0000256" key="3">
    <source>
        <dbReference type="ARBA" id="ARBA00022448"/>
    </source>
</evidence>
<dbReference type="NCBIfam" id="TIGR01727">
    <property type="entry name" value="oligo_HPY"/>
    <property type="match status" value="1"/>
</dbReference>
<dbReference type="Gene3D" id="3.40.50.300">
    <property type="entry name" value="P-loop containing nucleotide triphosphate hydrolases"/>
    <property type="match status" value="1"/>
</dbReference>
<accession>A0A3P3D4N9</accession>
<evidence type="ECO:0000313" key="10">
    <source>
        <dbReference type="Proteomes" id="UP000282125"/>
    </source>
</evidence>
<dbReference type="RefSeq" id="WP_124966799.1">
    <property type="nucleotide sequence ID" value="NZ_RRAZ01000056.1"/>
</dbReference>
<dbReference type="GO" id="GO:0005524">
    <property type="term" value="F:ATP binding"/>
    <property type="evidence" value="ECO:0007669"/>
    <property type="project" value="UniProtKB-KW"/>
</dbReference>
<keyword evidence="5" id="KW-0547">Nucleotide-binding</keyword>
<evidence type="ECO:0000256" key="2">
    <source>
        <dbReference type="ARBA" id="ARBA00005417"/>
    </source>
</evidence>
<proteinExistence type="inferred from homology"/>
<dbReference type="EMBL" id="RRAZ01000056">
    <property type="protein sequence ID" value="RRH68372.1"/>
    <property type="molecule type" value="Genomic_DNA"/>
</dbReference>
<dbReference type="PROSITE" id="PS50893">
    <property type="entry name" value="ABC_TRANSPORTER_2"/>
    <property type="match status" value="1"/>
</dbReference>
<dbReference type="InterPro" id="IPR003593">
    <property type="entry name" value="AAA+_ATPase"/>
</dbReference>
<dbReference type="GO" id="GO:0005886">
    <property type="term" value="C:plasma membrane"/>
    <property type="evidence" value="ECO:0007669"/>
    <property type="project" value="UniProtKB-SubCell"/>
</dbReference>
<dbReference type="GO" id="GO:0016887">
    <property type="term" value="F:ATP hydrolysis activity"/>
    <property type="evidence" value="ECO:0007669"/>
    <property type="project" value="InterPro"/>
</dbReference>
<dbReference type="GO" id="GO:0015833">
    <property type="term" value="P:peptide transport"/>
    <property type="evidence" value="ECO:0007669"/>
    <property type="project" value="InterPro"/>
</dbReference>
<dbReference type="InterPro" id="IPR013563">
    <property type="entry name" value="Oligopep_ABC_C"/>
</dbReference>
<dbReference type="SUPFAM" id="SSF52540">
    <property type="entry name" value="P-loop containing nucleoside triphosphate hydrolases"/>
    <property type="match status" value="1"/>
</dbReference>
<name>A0A3P3D4N9_9RHOB</name>
<comment type="caution">
    <text evidence="9">The sequence shown here is derived from an EMBL/GenBank/DDBJ whole genome shotgun (WGS) entry which is preliminary data.</text>
</comment>
<comment type="subcellular location">
    <subcellularLocation>
        <location evidence="1">Cell inner membrane</location>
        <topology evidence="1">Peripheral membrane protein</topology>
    </subcellularLocation>
</comment>
<dbReference type="OrthoDB" id="9782308at2"/>
<feature type="domain" description="ABC transporter" evidence="8">
    <location>
        <begin position="19"/>
        <end position="270"/>
    </location>
</feature>
<dbReference type="AlphaFoldDB" id="A0A3P3D4N9"/>
<reference evidence="9 10" key="1">
    <citation type="submission" date="2018-11" db="EMBL/GenBank/DDBJ databases">
        <title>Gemmobacter sp. nov., YIM 102744-1 draft genome.</title>
        <authorList>
            <person name="Li G."/>
            <person name="Jiang Y."/>
        </authorList>
    </citation>
    <scope>NUCLEOTIDE SEQUENCE [LARGE SCALE GENOMIC DNA]</scope>
    <source>
        <strain evidence="9 10">YIM 102744-1</strain>
    </source>
</reference>
<dbReference type="Pfam" id="PF00005">
    <property type="entry name" value="ABC_tran"/>
    <property type="match status" value="1"/>
</dbReference>
<dbReference type="FunFam" id="3.40.50.300:FF:000016">
    <property type="entry name" value="Oligopeptide ABC transporter ATP-binding component"/>
    <property type="match status" value="1"/>
</dbReference>
<dbReference type="CDD" id="cd03257">
    <property type="entry name" value="ABC_NikE_OppD_transporters"/>
    <property type="match status" value="1"/>
</dbReference>
<dbReference type="InterPro" id="IPR027417">
    <property type="entry name" value="P-loop_NTPase"/>
</dbReference>
<evidence type="ECO:0000256" key="4">
    <source>
        <dbReference type="ARBA" id="ARBA00022475"/>
    </source>
</evidence>
<dbReference type="InterPro" id="IPR017871">
    <property type="entry name" value="ABC_transporter-like_CS"/>
</dbReference>
<gene>
    <name evidence="9" type="ORF">EG244_19335</name>
</gene>
<keyword evidence="7" id="KW-0472">Membrane</keyword>
<protein>
    <submittedName>
        <fullName evidence="9">ABC transporter ATP-binding protein</fullName>
    </submittedName>
</protein>
<keyword evidence="3" id="KW-0813">Transport</keyword>
<keyword evidence="6 9" id="KW-0067">ATP-binding</keyword>